<accession>A0A0V1BKB3</accession>
<name>A0A0V1BKB3_TRISP</name>
<reference evidence="1 2" key="1">
    <citation type="submission" date="2015-01" db="EMBL/GenBank/DDBJ databases">
        <title>Evolution of Trichinella species and genotypes.</title>
        <authorList>
            <person name="Korhonen P.K."/>
            <person name="Edoardo P."/>
            <person name="Giuseppe L.R."/>
            <person name="Gasser R.B."/>
        </authorList>
    </citation>
    <scope>NUCLEOTIDE SEQUENCE [LARGE SCALE GENOMIC DNA]</scope>
    <source>
        <strain evidence="1">ISS3</strain>
    </source>
</reference>
<dbReference type="Proteomes" id="UP000054776">
    <property type="component" value="Unassembled WGS sequence"/>
</dbReference>
<dbReference type="EMBL" id="JYDH01000035">
    <property type="protein sequence ID" value="KRY37244.1"/>
    <property type="molecule type" value="Genomic_DNA"/>
</dbReference>
<evidence type="ECO:0000313" key="2">
    <source>
        <dbReference type="Proteomes" id="UP000054776"/>
    </source>
</evidence>
<dbReference type="InParanoid" id="A0A0V1BKB3"/>
<dbReference type="AlphaFoldDB" id="A0A0V1BKB3"/>
<proteinExistence type="predicted"/>
<gene>
    <name evidence="1" type="ORF">T01_15652</name>
</gene>
<organism evidence="1 2">
    <name type="scientific">Trichinella spiralis</name>
    <name type="common">Trichina worm</name>
    <dbReference type="NCBI Taxonomy" id="6334"/>
    <lineage>
        <taxon>Eukaryota</taxon>
        <taxon>Metazoa</taxon>
        <taxon>Ecdysozoa</taxon>
        <taxon>Nematoda</taxon>
        <taxon>Enoplea</taxon>
        <taxon>Dorylaimia</taxon>
        <taxon>Trichinellida</taxon>
        <taxon>Trichinellidae</taxon>
        <taxon>Trichinella</taxon>
    </lineage>
</organism>
<evidence type="ECO:0000313" key="1">
    <source>
        <dbReference type="EMBL" id="KRY37244.1"/>
    </source>
</evidence>
<comment type="caution">
    <text evidence="1">The sequence shown here is derived from an EMBL/GenBank/DDBJ whole genome shotgun (WGS) entry which is preliminary data.</text>
</comment>
<protein>
    <submittedName>
        <fullName evidence="1">Uncharacterized protein</fullName>
    </submittedName>
</protein>
<sequence length="116" mass="13952">METEVDPLVNLSSMLVWISFQRLIFRNTFAHQNRASIYQFDFIYISQPLESEILRYYESVKRFVQIIHFHFAIAFIFPESWLSLLMTKVQSNECFISNSLFLDLKSIVHYLLQYEL</sequence>
<keyword evidence="2" id="KW-1185">Reference proteome</keyword>